<keyword evidence="11 15" id="KW-0694">RNA-binding</keyword>
<keyword evidence="9 15" id="KW-0547">Nucleotide-binding</keyword>
<sequence length="375" mass="42481">MAKKVVLGMSGGVDSSVAAILLQKQGYDVTGIFMKNWDDTNDDICTAKEDYEDVRKVADKLGIDYYTVNFEKEYWEQVFTYFLNEYKKARTPNPDVMCNQEIKFKAFLEYALKLDADYIAMGHYARVEKVGDEYKLKRAVDNSKDQTYFLSRIGQNALSKTIFPIGEIEKKEVREIAKEYDLATALKKDSTGVCFIGERNFNEFLDKFLLTKKGNIVNVDTGEKIGEHSGLIHYTIGQRKGLGIGGVGDGRAFFVAGKDVQKNIIYVAQGEEHIALYSSKLFADQVFWISGKEPTFPLKCTAKFRYRQADIPVTVYKKSEDMVEVVYDNPVKAATSGQIAVFYDGQYCLGSAIIDEVVPLDEKYSYLNKTLKEHI</sequence>
<feature type="domain" description="tRNA-specific 2-thiouridylase MnmA-like C-terminal" evidence="16">
    <location>
        <begin position="279"/>
        <end position="354"/>
    </location>
</feature>
<comment type="function">
    <text evidence="14 15">Catalyzes the 2-thiolation of uridine at the wobble position (U34) of tRNA, leading to the formation of s(2)U34.</text>
</comment>
<keyword evidence="7 15" id="KW-0808">Transferase</keyword>
<dbReference type="Gene3D" id="3.40.50.620">
    <property type="entry name" value="HUPs"/>
    <property type="match status" value="1"/>
</dbReference>
<keyword evidence="6 15" id="KW-0820">tRNA-binding</keyword>
<dbReference type="InterPro" id="IPR004506">
    <property type="entry name" value="MnmA-like"/>
</dbReference>
<reference evidence="18 19" key="1">
    <citation type="journal article" date="2016" name="Genome Announc.">
        <title>Draft Genome Sequence of Criibacterium bergeronii gen. nov., sp. nov., Strain CCRI-22567T, Isolated from a Vaginal Sample from a Woman with Bacterial Vaginosis.</title>
        <authorList>
            <person name="Maheux A.F."/>
            <person name="Berube E."/>
            <person name="Boudreau D.K."/>
            <person name="Raymond F."/>
            <person name="Corbeil J."/>
            <person name="Roy P.H."/>
            <person name="Boissinot M."/>
            <person name="Omar R.F."/>
        </authorList>
    </citation>
    <scope>NUCLEOTIDE SEQUENCE [LARGE SCALE GENOMIC DNA]</scope>
    <source>
        <strain evidence="18 19">CCRI-22567</strain>
    </source>
</reference>
<evidence type="ECO:0000256" key="11">
    <source>
        <dbReference type="ARBA" id="ARBA00022884"/>
    </source>
</evidence>
<evidence type="ECO:0000256" key="3">
    <source>
        <dbReference type="ARBA" id="ARBA00011949"/>
    </source>
</evidence>
<dbReference type="EMBL" id="MBEW02000001">
    <property type="protein sequence ID" value="RDY22154.1"/>
    <property type="molecule type" value="Genomic_DNA"/>
</dbReference>
<dbReference type="Pfam" id="PF20258">
    <property type="entry name" value="tRNA_Me_trans_C"/>
    <property type="match status" value="1"/>
</dbReference>
<evidence type="ECO:0000313" key="18">
    <source>
        <dbReference type="EMBL" id="RDY22154.1"/>
    </source>
</evidence>
<dbReference type="EC" id="2.8.1.13" evidence="3 15"/>
<evidence type="ECO:0000256" key="8">
    <source>
        <dbReference type="ARBA" id="ARBA00022694"/>
    </source>
</evidence>
<evidence type="ECO:0000256" key="10">
    <source>
        <dbReference type="ARBA" id="ARBA00022840"/>
    </source>
</evidence>
<comment type="catalytic activity">
    <reaction evidence="13 15">
        <text>S-sulfanyl-L-cysteinyl-[protein] + uridine(34) in tRNA + AH2 + ATP = 2-thiouridine(34) in tRNA + L-cysteinyl-[protein] + A + AMP + diphosphate + H(+)</text>
        <dbReference type="Rhea" id="RHEA:47032"/>
        <dbReference type="Rhea" id="RHEA-COMP:10131"/>
        <dbReference type="Rhea" id="RHEA-COMP:11726"/>
        <dbReference type="Rhea" id="RHEA-COMP:11727"/>
        <dbReference type="Rhea" id="RHEA-COMP:11728"/>
        <dbReference type="ChEBI" id="CHEBI:13193"/>
        <dbReference type="ChEBI" id="CHEBI:15378"/>
        <dbReference type="ChEBI" id="CHEBI:17499"/>
        <dbReference type="ChEBI" id="CHEBI:29950"/>
        <dbReference type="ChEBI" id="CHEBI:30616"/>
        <dbReference type="ChEBI" id="CHEBI:33019"/>
        <dbReference type="ChEBI" id="CHEBI:61963"/>
        <dbReference type="ChEBI" id="CHEBI:65315"/>
        <dbReference type="ChEBI" id="CHEBI:87170"/>
        <dbReference type="ChEBI" id="CHEBI:456215"/>
        <dbReference type="EC" id="2.8.1.13"/>
    </reaction>
</comment>
<dbReference type="RefSeq" id="WP_068911446.1">
    <property type="nucleotide sequence ID" value="NZ_MBEW02000001.1"/>
</dbReference>
<protein>
    <recommendedName>
        <fullName evidence="4 15">tRNA-specific 2-thiouridylase MnmA</fullName>
        <ecNumber evidence="3 15">2.8.1.13</ecNumber>
    </recommendedName>
</protein>
<evidence type="ECO:0000256" key="5">
    <source>
        <dbReference type="ARBA" id="ARBA00022490"/>
    </source>
</evidence>
<evidence type="ECO:0000256" key="14">
    <source>
        <dbReference type="ARBA" id="ARBA00056575"/>
    </source>
</evidence>
<dbReference type="GO" id="GO:0005524">
    <property type="term" value="F:ATP binding"/>
    <property type="evidence" value="ECO:0007669"/>
    <property type="project" value="UniProtKB-KW"/>
</dbReference>
<dbReference type="GO" id="GO:0103016">
    <property type="term" value="F:tRNA-uridine 2-sulfurtransferase activity"/>
    <property type="evidence" value="ECO:0007669"/>
    <property type="project" value="UniProtKB-EC"/>
</dbReference>
<evidence type="ECO:0000259" key="17">
    <source>
        <dbReference type="Pfam" id="PF20259"/>
    </source>
</evidence>
<keyword evidence="10 15" id="KW-0067">ATP-binding</keyword>
<keyword evidence="8 15" id="KW-0819">tRNA processing</keyword>
<proteinExistence type="inferred from homology"/>
<dbReference type="Pfam" id="PF20259">
    <property type="entry name" value="tRNA_Me_trans_M"/>
    <property type="match status" value="1"/>
</dbReference>
<evidence type="ECO:0000256" key="13">
    <source>
        <dbReference type="ARBA" id="ARBA00051542"/>
    </source>
</evidence>
<evidence type="ECO:0000256" key="6">
    <source>
        <dbReference type="ARBA" id="ARBA00022555"/>
    </source>
</evidence>
<dbReference type="STRING" id="1871336.BBG48_00385"/>
<dbReference type="GO" id="GO:0000049">
    <property type="term" value="F:tRNA binding"/>
    <property type="evidence" value="ECO:0007669"/>
    <property type="project" value="UniProtKB-KW"/>
</dbReference>
<dbReference type="NCBIfam" id="TIGR00420">
    <property type="entry name" value="trmU"/>
    <property type="match status" value="1"/>
</dbReference>
<feature type="active site" description="Cysteine persulfide intermediate" evidence="15">
    <location>
        <position position="194"/>
    </location>
</feature>
<dbReference type="GO" id="GO:0005737">
    <property type="term" value="C:cytoplasm"/>
    <property type="evidence" value="ECO:0007669"/>
    <property type="project" value="UniProtKB-SubCell"/>
</dbReference>
<comment type="caution">
    <text evidence="15">Lacks conserved residue(s) required for the propagation of feature annotation.</text>
</comment>
<evidence type="ECO:0000259" key="16">
    <source>
        <dbReference type="Pfam" id="PF20258"/>
    </source>
</evidence>
<evidence type="ECO:0000256" key="1">
    <source>
        <dbReference type="ARBA" id="ARBA00004496"/>
    </source>
</evidence>
<dbReference type="FunFam" id="2.30.30.280:FF:000001">
    <property type="entry name" value="tRNA-specific 2-thiouridylase MnmA"/>
    <property type="match status" value="1"/>
</dbReference>
<accession>A0A371INT1</accession>
<feature type="binding site" evidence="15">
    <location>
        <position position="122"/>
    </location>
    <ligand>
        <name>ATP</name>
        <dbReference type="ChEBI" id="CHEBI:30616"/>
    </ligand>
</feature>
<dbReference type="CDD" id="cd01998">
    <property type="entry name" value="MnmA_TRMU-like"/>
    <property type="match status" value="1"/>
</dbReference>
<feature type="domain" description="tRNA-specific 2-thiouridylase MnmA-like central" evidence="17">
    <location>
        <begin position="203"/>
        <end position="269"/>
    </location>
</feature>
<dbReference type="InterPro" id="IPR046885">
    <property type="entry name" value="MnmA-like_C"/>
</dbReference>
<evidence type="ECO:0000256" key="9">
    <source>
        <dbReference type="ARBA" id="ARBA00022741"/>
    </source>
</evidence>
<dbReference type="NCBIfam" id="NF001138">
    <property type="entry name" value="PRK00143.1"/>
    <property type="match status" value="1"/>
</dbReference>
<dbReference type="PANTHER" id="PTHR11933:SF5">
    <property type="entry name" value="MITOCHONDRIAL TRNA-SPECIFIC 2-THIOURIDYLASE 1"/>
    <property type="match status" value="1"/>
</dbReference>
<dbReference type="Proteomes" id="UP000093352">
    <property type="component" value="Unassembled WGS sequence"/>
</dbReference>
<organism evidence="18 19">
    <name type="scientific">Criibacterium bergeronii</name>
    <dbReference type="NCBI Taxonomy" id="1871336"/>
    <lineage>
        <taxon>Bacteria</taxon>
        <taxon>Bacillati</taxon>
        <taxon>Bacillota</taxon>
        <taxon>Clostridia</taxon>
        <taxon>Peptostreptococcales</taxon>
        <taxon>Filifactoraceae</taxon>
        <taxon>Criibacterium</taxon>
    </lineage>
</organism>
<evidence type="ECO:0000256" key="4">
    <source>
        <dbReference type="ARBA" id="ARBA00013805"/>
    </source>
</evidence>
<evidence type="ECO:0000256" key="2">
    <source>
        <dbReference type="ARBA" id="ARBA00006191"/>
    </source>
</evidence>
<evidence type="ECO:0000313" key="19">
    <source>
        <dbReference type="Proteomes" id="UP000093352"/>
    </source>
</evidence>
<dbReference type="FunFam" id="2.40.30.10:FF:000023">
    <property type="entry name" value="tRNA-specific 2-thiouridylase MnmA"/>
    <property type="match status" value="1"/>
</dbReference>
<dbReference type="InterPro" id="IPR014729">
    <property type="entry name" value="Rossmann-like_a/b/a_fold"/>
</dbReference>
<dbReference type="GO" id="GO:0002143">
    <property type="term" value="P:tRNA wobble position uridine thiolation"/>
    <property type="evidence" value="ECO:0007669"/>
    <property type="project" value="TreeGrafter"/>
</dbReference>
<dbReference type="HAMAP" id="MF_00144">
    <property type="entry name" value="tRNA_thiouridyl_MnmA"/>
    <property type="match status" value="1"/>
</dbReference>
<dbReference type="PANTHER" id="PTHR11933">
    <property type="entry name" value="TRNA 5-METHYLAMINOMETHYL-2-THIOURIDYLATE -METHYLTRANSFERASE"/>
    <property type="match status" value="1"/>
</dbReference>
<comment type="caution">
    <text evidence="18">The sequence shown here is derived from an EMBL/GenBank/DDBJ whole genome shotgun (WGS) entry which is preliminary data.</text>
</comment>
<feature type="site" description="Interaction with tRNA" evidence="15">
    <location>
        <position position="338"/>
    </location>
</feature>
<feature type="region of interest" description="Interaction with tRNA" evidence="15">
    <location>
        <begin position="144"/>
        <end position="146"/>
    </location>
</feature>
<dbReference type="AlphaFoldDB" id="A0A371INT1"/>
<dbReference type="Pfam" id="PF03054">
    <property type="entry name" value="tRNA_Me_trans"/>
    <property type="match status" value="1"/>
</dbReference>
<keyword evidence="19" id="KW-1185">Reference proteome</keyword>
<feature type="region of interest" description="Interaction with tRNA" evidence="15">
    <location>
        <begin position="305"/>
        <end position="306"/>
    </location>
</feature>
<feature type="binding site" evidence="15">
    <location>
        <begin position="8"/>
        <end position="15"/>
    </location>
    <ligand>
        <name>ATP</name>
        <dbReference type="ChEBI" id="CHEBI:30616"/>
    </ligand>
</feature>
<gene>
    <name evidence="15" type="primary">mnmA</name>
    <name evidence="18" type="ORF">BBG48_000085</name>
</gene>
<evidence type="ECO:0000256" key="12">
    <source>
        <dbReference type="ARBA" id="ARBA00023157"/>
    </source>
</evidence>
<keyword evidence="5 15" id="KW-0963">Cytoplasm</keyword>
<dbReference type="InterPro" id="IPR023382">
    <property type="entry name" value="MnmA-like_central_sf"/>
</dbReference>
<keyword evidence="12" id="KW-1015">Disulfide bond</keyword>
<dbReference type="SUPFAM" id="SSF52402">
    <property type="entry name" value="Adenine nucleotide alpha hydrolases-like"/>
    <property type="match status" value="1"/>
</dbReference>
<dbReference type="Gene3D" id="2.30.30.280">
    <property type="entry name" value="Adenine nucleotide alpha hydrolases-like domains"/>
    <property type="match status" value="1"/>
</dbReference>
<comment type="similarity">
    <text evidence="2 15">Belongs to the MnmA/TRMU family.</text>
</comment>
<feature type="binding site" evidence="15">
    <location>
        <position position="34"/>
    </location>
    <ligand>
        <name>ATP</name>
        <dbReference type="ChEBI" id="CHEBI:30616"/>
    </ligand>
</feature>
<evidence type="ECO:0000256" key="7">
    <source>
        <dbReference type="ARBA" id="ARBA00022679"/>
    </source>
</evidence>
<comment type="subcellular location">
    <subcellularLocation>
        <location evidence="1 15">Cytoplasm</location>
    </subcellularLocation>
</comment>
<feature type="active site" description="Nucleophile" evidence="15">
    <location>
        <position position="98"/>
    </location>
</feature>
<dbReference type="Gene3D" id="2.40.30.10">
    <property type="entry name" value="Translation factors"/>
    <property type="match status" value="1"/>
</dbReference>
<evidence type="ECO:0000256" key="15">
    <source>
        <dbReference type="HAMAP-Rule" id="MF_00144"/>
    </source>
</evidence>
<dbReference type="FunFam" id="3.40.50.620:FF:000004">
    <property type="entry name" value="tRNA-specific 2-thiouridylase MnmA"/>
    <property type="match status" value="1"/>
</dbReference>
<name>A0A371INT1_9FIRM</name>
<dbReference type="InterPro" id="IPR046884">
    <property type="entry name" value="MnmA-like_central"/>
</dbReference>
<feature type="region of interest" description="Interaction with target base in tRNA" evidence="15">
    <location>
        <begin position="93"/>
        <end position="95"/>
    </location>
</feature>
<feature type="site" description="Interaction with tRNA" evidence="15">
    <location>
        <position position="123"/>
    </location>
</feature>